<evidence type="ECO:0000313" key="3">
    <source>
        <dbReference type="EMBL" id="AMP06962.1"/>
    </source>
</evidence>
<accession>A0A127QBG4</accession>
<dbReference type="OrthoDB" id="9815690at2"/>
<keyword evidence="3" id="KW-0808">Transferase</keyword>
<dbReference type="STRING" id="279113.CPter91_4663"/>
<gene>
    <name evidence="3" type="ORF">CPter91_4663</name>
</gene>
<dbReference type="PANTHER" id="PTHR10788:SF106">
    <property type="entry name" value="BCDNA.GH08860"/>
    <property type="match status" value="1"/>
</dbReference>
<reference evidence="3 4" key="1">
    <citation type="submission" date="2015-11" db="EMBL/GenBank/DDBJ databases">
        <title>Exploring the genomic traits of fungus-feeding bacterial genus Collimonas.</title>
        <authorList>
            <person name="Song C."/>
            <person name="Schmidt R."/>
            <person name="de Jager V."/>
            <person name="Krzyzanowska D."/>
            <person name="Jongedijk E."/>
            <person name="Cankar K."/>
            <person name="Beekwilder J."/>
            <person name="van Veen A."/>
            <person name="de Boer W."/>
            <person name="van Veen J.A."/>
            <person name="Garbeva P."/>
        </authorList>
    </citation>
    <scope>NUCLEOTIDE SEQUENCE [LARGE SCALE GENOMIC DNA]</scope>
    <source>
        <strain evidence="3 4">Ter91</strain>
    </source>
</reference>
<sequence length="572" mass="63446">MHINNNQVLASPADTDTQTNDELSISAQERLPSTPSSSFELAGLPPRKKRKMPETSSSSNVPKRQVVVSNRLIDPKKPAAVIPSPRSVLFVSNAGVNVNSPQAEGTGGGLVPAVASVAKLPGNFWLFTNKKVSEVFTVAENTFDDGGKVRQFPLSHKQHIGFYEEFANQVIWPACHYRADLIMPAPKIETYREVNDLFALQVIDRLNVAPDSIVLIQDYHHMVLPKILREKGIENPIGYFHHIPIPTPEEAYKMPNHKELMSSLLSCDLVGLQTNNDVENFCNYVKEHLHGTSVRLEDGSYDVIVSGTATRVKSFPIGIDVPEFLSGKTDENDRALLTKVENEVTLGRTVIGGVDREDWTKDILGRLQAYADLLEVNPSLYGQLVFVQVAAPSRSDLPAYKEAHDEIAKFVAEINNKYGTKNDHGTTSWTPVIYHNELVSRASLPELFRLIDIYVASSPWDGQHLGVKEFAAAQGQDVHPGVMVMSTGVGASEEFSQTSEQFRQRSMFPSGDIPALAVYLRSLIGMTKEERKEMSEKIRESVNTYNVHGWLAPQLEFLSMINRPSDKSAGKQ</sequence>
<dbReference type="PANTHER" id="PTHR10788">
    <property type="entry name" value="TREHALOSE-6-PHOSPHATE SYNTHASE"/>
    <property type="match status" value="1"/>
</dbReference>
<dbReference type="InterPro" id="IPR001830">
    <property type="entry name" value="Glyco_trans_20"/>
</dbReference>
<dbReference type="AlphaFoldDB" id="A0A127QBG4"/>
<feature type="region of interest" description="Disordered" evidence="2">
    <location>
        <begin position="1"/>
        <end position="67"/>
    </location>
</feature>
<organism evidence="3 4">
    <name type="scientific">Collimonas pratensis</name>
    <dbReference type="NCBI Taxonomy" id="279113"/>
    <lineage>
        <taxon>Bacteria</taxon>
        <taxon>Pseudomonadati</taxon>
        <taxon>Pseudomonadota</taxon>
        <taxon>Betaproteobacteria</taxon>
        <taxon>Burkholderiales</taxon>
        <taxon>Oxalobacteraceae</taxon>
        <taxon>Collimonas</taxon>
    </lineage>
</organism>
<dbReference type="Pfam" id="PF00982">
    <property type="entry name" value="Glyco_transf_20"/>
    <property type="match status" value="1"/>
</dbReference>
<proteinExistence type="inferred from homology"/>
<dbReference type="Gene3D" id="3.40.50.2000">
    <property type="entry name" value="Glycogen Phosphorylase B"/>
    <property type="match status" value="2"/>
</dbReference>
<dbReference type="PATRIC" id="fig|279113.9.peg.4618"/>
<dbReference type="SUPFAM" id="SSF53756">
    <property type="entry name" value="UDP-Glycosyltransferase/glycogen phosphorylase"/>
    <property type="match status" value="1"/>
</dbReference>
<evidence type="ECO:0000256" key="2">
    <source>
        <dbReference type="SAM" id="MobiDB-lite"/>
    </source>
</evidence>
<evidence type="ECO:0000256" key="1">
    <source>
        <dbReference type="ARBA" id="ARBA00008799"/>
    </source>
</evidence>
<dbReference type="KEGG" id="cpra:CPter91_4663"/>
<dbReference type="Proteomes" id="UP000074561">
    <property type="component" value="Chromosome"/>
</dbReference>
<dbReference type="EMBL" id="CP013234">
    <property type="protein sequence ID" value="AMP06962.1"/>
    <property type="molecule type" value="Genomic_DNA"/>
</dbReference>
<protein>
    <submittedName>
        <fullName evidence="3">Glycosyltransferase 20 family protein</fullName>
    </submittedName>
</protein>
<comment type="similarity">
    <text evidence="1">Belongs to the glycosyltransferase 20 family.</text>
</comment>
<name>A0A127QBG4_9BURK</name>
<dbReference type="GO" id="GO:0003825">
    <property type="term" value="F:alpha,alpha-trehalose-phosphate synthase (UDP-forming) activity"/>
    <property type="evidence" value="ECO:0007669"/>
    <property type="project" value="TreeGrafter"/>
</dbReference>
<evidence type="ECO:0000313" key="4">
    <source>
        <dbReference type="Proteomes" id="UP000074561"/>
    </source>
</evidence>
<dbReference type="GO" id="GO:0005992">
    <property type="term" value="P:trehalose biosynthetic process"/>
    <property type="evidence" value="ECO:0007669"/>
    <property type="project" value="InterPro"/>
</dbReference>
<feature type="compositionally biased region" description="Polar residues" evidence="2">
    <location>
        <begin position="1"/>
        <end position="39"/>
    </location>
</feature>
<dbReference type="RefSeq" id="WP_082793129.1">
    <property type="nucleotide sequence ID" value="NZ_CP013234.1"/>
</dbReference>